<keyword evidence="8" id="KW-1185">Reference proteome</keyword>
<evidence type="ECO:0000313" key="7">
    <source>
        <dbReference type="EMBL" id="KGM13080.1"/>
    </source>
</evidence>
<organism evidence="7 8">
    <name type="scientific">Cellulomonas bogoriensis 69B4 = DSM 16987</name>
    <dbReference type="NCBI Taxonomy" id="1386082"/>
    <lineage>
        <taxon>Bacteria</taxon>
        <taxon>Bacillati</taxon>
        <taxon>Actinomycetota</taxon>
        <taxon>Actinomycetes</taxon>
        <taxon>Micrococcales</taxon>
        <taxon>Cellulomonadaceae</taxon>
        <taxon>Cellulomonas</taxon>
    </lineage>
</organism>
<dbReference type="Gene3D" id="3.40.190.10">
    <property type="entry name" value="Periplasmic binding protein-like II"/>
    <property type="match status" value="2"/>
</dbReference>
<dbReference type="InterPro" id="IPR024370">
    <property type="entry name" value="PBP_domain"/>
</dbReference>
<dbReference type="PANTHER" id="PTHR42996:SF1">
    <property type="entry name" value="PHOSPHATE-BINDING PROTEIN PSTS"/>
    <property type="match status" value="1"/>
</dbReference>
<dbReference type="NCBIfam" id="TIGR00975">
    <property type="entry name" value="3a0107s03"/>
    <property type="match status" value="1"/>
</dbReference>
<evidence type="ECO:0000256" key="4">
    <source>
        <dbReference type="PIRNR" id="PIRNR002756"/>
    </source>
</evidence>
<name>A0A0A0BYN3_9CELL</name>
<evidence type="ECO:0000256" key="3">
    <source>
        <dbReference type="ARBA" id="ARBA00022592"/>
    </source>
</evidence>
<keyword evidence="5" id="KW-0732">Signal</keyword>
<dbReference type="GO" id="GO:0043190">
    <property type="term" value="C:ATP-binding cassette (ABC) transporter complex"/>
    <property type="evidence" value="ECO:0007669"/>
    <property type="project" value="InterPro"/>
</dbReference>
<feature type="domain" description="PBP" evidence="6">
    <location>
        <begin position="49"/>
        <end position="294"/>
    </location>
</feature>
<sequence>MRITRQSSIVTALVASSALVLTACGGDGDLPDAPAPGATATDDGDAADGDQLSGALDGAGATFPNPVFQDWAFEYSGSVQPGVSINYQGIGSGGGIEQFLLQTVDFGSSERYLRDEDLDEAAEARGCEAIQFPVLFGAVTIAFGDEQLADLVLDAEAIAGIFQRDITNYNDPAIAELNPDMDLPDMEIIPVHRSDGSGTTSVFTTYLDHTAENWELGAGTEVQWPADTIGGQGNEGVTQGIQQNAGGVGYVNQAYALVEDLPTARVINDDGNAVSATLEATTEALEVLDIPDNFQFDILDVAGEGFPIAGANWIFVWECGYDENTGAMLRDYWTWATQSDEARDLAEELGYAPLGEGLRARVAESIDRINSQG</sequence>
<protein>
    <recommendedName>
        <fullName evidence="4">Phosphate-binding protein</fullName>
    </recommendedName>
</protein>
<dbReference type="RefSeq" id="WP_035060004.1">
    <property type="nucleotide sequence ID" value="NZ_AXCZ01000068.1"/>
</dbReference>
<dbReference type="InterPro" id="IPR005673">
    <property type="entry name" value="ABC_phos-bd_PstS"/>
</dbReference>
<evidence type="ECO:0000256" key="1">
    <source>
        <dbReference type="ARBA" id="ARBA00008725"/>
    </source>
</evidence>
<comment type="caution">
    <text evidence="7">The sequence shown here is derived from an EMBL/GenBank/DDBJ whole genome shotgun (WGS) entry which is preliminary data.</text>
</comment>
<keyword evidence="3 4" id="KW-0592">Phosphate transport</keyword>
<evidence type="ECO:0000256" key="2">
    <source>
        <dbReference type="ARBA" id="ARBA00022448"/>
    </source>
</evidence>
<keyword evidence="2 4" id="KW-0813">Transport</keyword>
<dbReference type="EMBL" id="AXCZ01000068">
    <property type="protein sequence ID" value="KGM13080.1"/>
    <property type="molecule type" value="Genomic_DNA"/>
</dbReference>
<dbReference type="Proteomes" id="UP000054314">
    <property type="component" value="Unassembled WGS sequence"/>
</dbReference>
<dbReference type="PIRSF" id="PIRSF002756">
    <property type="entry name" value="PstS"/>
    <property type="match status" value="1"/>
</dbReference>
<dbReference type="Pfam" id="PF12849">
    <property type="entry name" value="PBP_like_2"/>
    <property type="match status" value="1"/>
</dbReference>
<evidence type="ECO:0000313" key="8">
    <source>
        <dbReference type="Proteomes" id="UP000054314"/>
    </source>
</evidence>
<evidence type="ECO:0000256" key="5">
    <source>
        <dbReference type="SAM" id="SignalP"/>
    </source>
</evidence>
<dbReference type="GO" id="GO:0042301">
    <property type="term" value="F:phosphate ion binding"/>
    <property type="evidence" value="ECO:0007669"/>
    <property type="project" value="InterPro"/>
</dbReference>
<dbReference type="PROSITE" id="PS51257">
    <property type="entry name" value="PROKAR_LIPOPROTEIN"/>
    <property type="match status" value="1"/>
</dbReference>
<reference evidence="7 8" key="1">
    <citation type="submission" date="2013-08" db="EMBL/GenBank/DDBJ databases">
        <title>Genome sequencing of Cellulomonas bogoriensis 69B4.</title>
        <authorList>
            <person name="Chen F."/>
            <person name="Li Y."/>
            <person name="Wang G."/>
        </authorList>
    </citation>
    <scope>NUCLEOTIDE SEQUENCE [LARGE SCALE GENOMIC DNA]</scope>
    <source>
        <strain evidence="7 8">69B4</strain>
    </source>
</reference>
<feature type="chain" id="PRO_5001960134" description="Phosphate-binding protein" evidence="5">
    <location>
        <begin position="24"/>
        <end position="373"/>
    </location>
</feature>
<dbReference type="GO" id="GO:0035435">
    <property type="term" value="P:phosphate ion transmembrane transport"/>
    <property type="evidence" value="ECO:0007669"/>
    <property type="project" value="InterPro"/>
</dbReference>
<dbReference type="InterPro" id="IPR050962">
    <property type="entry name" value="Phosphate-bind_PstS"/>
</dbReference>
<evidence type="ECO:0000259" key="6">
    <source>
        <dbReference type="Pfam" id="PF12849"/>
    </source>
</evidence>
<dbReference type="OrthoDB" id="9801510at2"/>
<dbReference type="SUPFAM" id="SSF53850">
    <property type="entry name" value="Periplasmic binding protein-like II"/>
    <property type="match status" value="1"/>
</dbReference>
<dbReference type="PANTHER" id="PTHR42996">
    <property type="entry name" value="PHOSPHATE-BINDING PROTEIN PSTS"/>
    <property type="match status" value="1"/>
</dbReference>
<dbReference type="CDD" id="cd13565">
    <property type="entry name" value="PBP2_PstS"/>
    <property type="match status" value="1"/>
</dbReference>
<gene>
    <name evidence="7" type="ORF">N869_16305</name>
</gene>
<proteinExistence type="inferred from homology"/>
<dbReference type="AlphaFoldDB" id="A0A0A0BYN3"/>
<feature type="signal peptide" evidence="5">
    <location>
        <begin position="1"/>
        <end position="23"/>
    </location>
</feature>
<accession>A0A0A0BYN3</accession>
<comment type="similarity">
    <text evidence="1 4">Belongs to the PstS family.</text>
</comment>